<comment type="caution">
    <text evidence="24">The sequence shown here is derived from an EMBL/GenBank/DDBJ whole genome shotgun (WGS) entry which is preliminary data.</text>
</comment>
<keyword evidence="10" id="KW-0548">Nucleotidyltransferase</keyword>
<dbReference type="CDD" id="cd02213">
    <property type="entry name" value="cupin_PMI_typeII_C"/>
    <property type="match status" value="1"/>
</dbReference>
<dbReference type="InterPro" id="IPR006375">
    <property type="entry name" value="Man1P_GuaTrfase/Man6P_Isoase"/>
</dbReference>
<dbReference type="Pfam" id="PF01050">
    <property type="entry name" value="MannoseP_isomer"/>
    <property type="match status" value="1"/>
</dbReference>
<evidence type="ECO:0000256" key="17">
    <source>
        <dbReference type="ARBA" id="ARBA00047343"/>
    </source>
</evidence>
<dbReference type="GO" id="GO:0004475">
    <property type="term" value="F:mannose-1-phosphate guanylyltransferase (GTP) activity"/>
    <property type="evidence" value="ECO:0007669"/>
    <property type="project" value="UniProtKB-EC"/>
</dbReference>
<dbReference type="NCBIfam" id="TIGR01479">
    <property type="entry name" value="GMP_PMI"/>
    <property type="match status" value="1"/>
</dbReference>
<keyword evidence="11" id="KW-0547">Nucleotide-binding</keyword>
<dbReference type="Gene3D" id="2.60.120.10">
    <property type="entry name" value="Jelly Rolls"/>
    <property type="match status" value="1"/>
</dbReference>
<evidence type="ECO:0000256" key="14">
    <source>
        <dbReference type="ARBA" id="ARBA00023235"/>
    </source>
</evidence>
<dbReference type="InterPro" id="IPR014710">
    <property type="entry name" value="RmlC-like_jellyroll"/>
</dbReference>
<keyword evidence="15" id="KW-0511">Multifunctional enzyme</keyword>
<sequence length="522" mass="58089">MAGKPAPTLTGAQLRTETKTRVKRQTFVALTHIDSRRNTMIPVILSGGSGSRLWPLSRKQFPKQFLALTGEHTLFQQTLERLVFEGMDAPIVVCNKDHRFIVNEQLSARKLDCQRILMEPFGRNTAPAVALTAMMLVNEGRDDLMLVLPADHVIDDQKALQRALALATVAAERGEMVLFGVPATRPETGYGYIKSTNDSLLPEGVSRVQQFVEKPDEKRAVEFVKSGGYFWNSGMFLFRASRFLEELKKHDPDIYDTCVLTLERSEQTADTVTFDDATFACCPDNSIDYAVMEKTQRACVVPLAAGWSDVGCWASLWAVNDKDANGNVSKGDVVIQDSRNCMVHGNGKLVSVIGLDNIVVVETKDAMMIAHKDKVQGVKQMVNTLNEQGRSETQNHCEVYRPWGSYDSVDMGGRFQVKHISVKPGACLSLQMHHHRAEHWIVVSGTAEVTCDDNVFLLCENQSTYIPIASVHRLRNPGKIPLEIIEVQSGSYLGEDDIERFEDIYGRSTPVERGVSVKTIAQ</sequence>
<dbReference type="InterPro" id="IPR049577">
    <property type="entry name" value="GMPP_N"/>
</dbReference>
<evidence type="ECO:0000256" key="15">
    <source>
        <dbReference type="ARBA" id="ARBA00023268"/>
    </source>
</evidence>
<dbReference type="FunFam" id="3.90.550.10:FF:000046">
    <property type="entry name" value="Mannose-1-phosphate guanylyltransferase (GDP)"/>
    <property type="match status" value="1"/>
</dbReference>
<dbReference type="InterPro" id="IPR005835">
    <property type="entry name" value="NTP_transferase_dom"/>
</dbReference>
<evidence type="ECO:0000256" key="13">
    <source>
        <dbReference type="ARBA" id="ARBA00023134"/>
    </source>
</evidence>
<dbReference type="InterPro" id="IPR011051">
    <property type="entry name" value="RmlC_Cupin_sf"/>
</dbReference>
<feature type="domain" description="Nucleotidyl transferase" evidence="21">
    <location>
        <begin position="42"/>
        <end position="324"/>
    </location>
</feature>
<dbReference type="PANTHER" id="PTHR46390">
    <property type="entry name" value="MANNOSE-1-PHOSPHATE GUANYLYLTRANSFERASE"/>
    <property type="match status" value="1"/>
</dbReference>
<dbReference type="GO" id="GO:0004476">
    <property type="term" value="F:mannose-6-phosphate isomerase activity"/>
    <property type="evidence" value="ECO:0007669"/>
    <property type="project" value="UniProtKB-EC"/>
</dbReference>
<evidence type="ECO:0000256" key="2">
    <source>
        <dbReference type="ARBA" id="ARBA00001941"/>
    </source>
</evidence>
<comment type="cofactor">
    <cofactor evidence="2">
        <name>Co(2+)</name>
        <dbReference type="ChEBI" id="CHEBI:48828"/>
    </cofactor>
</comment>
<dbReference type="EMBL" id="RBUA01000097">
    <property type="protein sequence ID" value="RMU66334.1"/>
    <property type="molecule type" value="Genomic_DNA"/>
</dbReference>
<evidence type="ECO:0000256" key="19">
    <source>
        <dbReference type="ARBA" id="ARBA00067387"/>
    </source>
</evidence>
<dbReference type="EC" id="2.7.7.13" evidence="8"/>
<comment type="similarity">
    <text evidence="5 20">Belongs to the mannose-6-phosphate isomerase type 2 family.</text>
</comment>
<comment type="catalytic activity">
    <reaction evidence="17">
        <text>alpha-D-mannose 1-phosphate + GTP + H(+) = GDP-alpha-D-mannose + diphosphate</text>
        <dbReference type="Rhea" id="RHEA:15229"/>
        <dbReference type="ChEBI" id="CHEBI:15378"/>
        <dbReference type="ChEBI" id="CHEBI:33019"/>
        <dbReference type="ChEBI" id="CHEBI:37565"/>
        <dbReference type="ChEBI" id="CHEBI:57527"/>
        <dbReference type="ChEBI" id="CHEBI:58409"/>
        <dbReference type="EC" id="2.7.7.13"/>
    </reaction>
</comment>
<evidence type="ECO:0000256" key="18">
    <source>
        <dbReference type="ARBA" id="ARBA00057590"/>
    </source>
</evidence>
<evidence type="ECO:0000256" key="9">
    <source>
        <dbReference type="ARBA" id="ARBA00022679"/>
    </source>
</evidence>
<comment type="pathway">
    <text evidence="4">Nucleotide-sugar biosynthesis; GDP-alpha-D-mannose biosynthesis; GDP-alpha-D-mannose from alpha-D-mannose 1-phosphate (GTP route): step 1/1.</text>
</comment>
<dbReference type="EC" id="5.3.1.8" evidence="7"/>
<evidence type="ECO:0000256" key="1">
    <source>
        <dbReference type="ARBA" id="ARBA00000757"/>
    </source>
</evidence>
<accession>A0A3M5W8Y4</accession>
<evidence type="ECO:0000256" key="3">
    <source>
        <dbReference type="ARBA" id="ARBA00004666"/>
    </source>
</evidence>
<dbReference type="UniPathway" id="UPA00126">
    <property type="reaction ID" value="UER00930"/>
</dbReference>
<dbReference type="InterPro" id="IPR051161">
    <property type="entry name" value="Mannose-6P_isomerase_type2"/>
</dbReference>
<evidence type="ECO:0000313" key="24">
    <source>
        <dbReference type="EMBL" id="RMU66334.1"/>
    </source>
</evidence>
<evidence type="ECO:0000256" key="12">
    <source>
        <dbReference type="ARBA" id="ARBA00022841"/>
    </source>
</evidence>
<evidence type="ECO:0000256" key="20">
    <source>
        <dbReference type="RuleBase" id="RU004190"/>
    </source>
</evidence>
<keyword evidence="13" id="KW-0342">GTP-binding</keyword>
<comment type="function">
    <text evidence="18">Produces a precursor for alginate polymerization. The alginate layer provides a protective barrier against host immune defenses and antibiotics.</text>
</comment>
<evidence type="ECO:0000256" key="7">
    <source>
        <dbReference type="ARBA" id="ARBA00011956"/>
    </source>
</evidence>
<reference evidence="24 25" key="1">
    <citation type="submission" date="2018-08" db="EMBL/GenBank/DDBJ databases">
        <title>Recombination of ecologically and evolutionarily significant loci maintains genetic cohesion in the Pseudomonas syringae species complex.</title>
        <authorList>
            <person name="Dillon M."/>
            <person name="Thakur S."/>
            <person name="Almeida R.N.D."/>
            <person name="Weir B.S."/>
            <person name="Guttman D.S."/>
        </authorList>
    </citation>
    <scope>NUCLEOTIDE SEQUENCE [LARGE SCALE GENOMIC DNA]</scope>
    <source>
        <strain evidence="24 25">ICMP 14479</strain>
    </source>
</reference>
<comment type="subunit">
    <text evidence="6">Monomer.</text>
</comment>
<evidence type="ECO:0000259" key="23">
    <source>
        <dbReference type="Pfam" id="PF22640"/>
    </source>
</evidence>
<comment type="pathway">
    <text evidence="3">Nucleotide-sugar biosynthesis; GDP-alpha-D-mannose biosynthesis; alpha-D-mannose 1-phosphate from D-fructose 6-phosphate: step 1/2.</text>
</comment>
<feature type="domain" description="Mannose-6-phosphate isomerase type II C-terminal" evidence="22">
    <location>
        <begin position="389"/>
        <end position="503"/>
    </location>
</feature>
<feature type="domain" description="MannoseP isomerase/GMP-like beta-helix" evidence="23">
    <location>
        <begin position="331"/>
        <end position="385"/>
    </location>
</feature>
<evidence type="ECO:0000256" key="6">
    <source>
        <dbReference type="ARBA" id="ARBA00011245"/>
    </source>
</evidence>
<dbReference type="CDD" id="cd02509">
    <property type="entry name" value="GDP-M1P_Guanylyltransferase"/>
    <property type="match status" value="1"/>
</dbReference>
<keyword evidence="16" id="KW-0170">Cobalt</keyword>
<keyword evidence="9" id="KW-0808">Transferase</keyword>
<evidence type="ECO:0000259" key="22">
    <source>
        <dbReference type="Pfam" id="PF01050"/>
    </source>
</evidence>
<dbReference type="GO" id="GO:0042121">
    <property type="term" value="P:alginic acid biosynthetic process"/>
    <property type="evidence" value="ECO:0007669"/>
    <property type="project" value="UniProtKB-KW"/>
</dbReference>
<dbReference type="AlphaFoldDB" id="A0A3M5W8Y4"/>
<evidence type="ECO:0000256" key="11">
    <source>
        <dbReference type="ARBA" id="ARBA00022741"/>
    </source>
</evidence>
<dbReference type="Pfam" id="PF22640">
    <property type="entry name" value="ManC_GMP_beta-helix"/>
    <property type="match status" value="1"/>
</dbReference>
<keyword evidence="12" id="KW-0016">Alginate biosynthesis</keyword>
<evidence type="ECO:0000313" key="25">
    <source>
        <dbReference type="Proteomes" id="UP000280395"/>
    </source>
</evidence>
<dbReference type="SUPFAM" id="SSF51182">
    <property type="entry name" value="RmlC-like cupins"/>
    <property type="match status" value="1"/>
</dbReference>
<comment type="catalytic activity">
    <reaction evidence="1">
        <text>D-mannose 6-phosphate = D-fructose 6-phosphate</text>
        <dbReference type="Rhea" id="RHEA:12356"/>
        <dbReference type="ChEBI" id="CHEBI:58735"/>
        <dbReference type="ChEBI" id="CHEBI:61527"/>
        <dbReference type="EC" id="5.3.1.8"/>
    </reaction>
</comment>
<dbReference type="Gene3D" id="3.90.550.10">
    <property type="entry name" value="Spore Coat Polysaccharide Biosynthesis Protein SpsA, Chain A"/>
    <property type="match status" value="1"/>
</dbReference>
<dbReference type="Pfam" id="PF00483">
    <property type="entry name" value="NTP_transferase"/>
    <property type="match status" value="1"/>
</dbReference>
<dbReference type="Proteomes" id="UP000280395">
    <property type="component" value="Unassembled WGS sequence"/>
</dbReference>
<dbReference type="SUPFAM" id="SSF53448">
    <property type="entry name" value="Nucleotide-diphospho-sugar transferases"/>
    <property type="match status" value="1"/>
</dbReference>
<organism evidence="24 25">
    <name type="scientific">Pseudomonas syringae pv. avii</name>
    <dbReference type="NCBI Taxonomy" id="663959"/>
    <lineage>
        <taxon>Bacteria</taxon>
        <taxon>Pseudomonadati</taxon>
        <taxon>Pseudomonadota</taxon>
        <taxon>Gammaproteobacteria</taxon>
        <taxon>Pseudomonadales</taxon>
        <taxon>Pseudomonadaceae</taxon>
        <taxon>Pseudomonas</taxon>
        <taxon>Pseudomonas syringae</taxon>
    </lineage>
</organism>
<evidence type="ECO:0000256" key="16">
    <source>
        <dbReference type="ARBA" id="ARBA00023285"/>
    </source>
</evidence>
<evidence type="ECO:0000256" key="4">
    <source>
        <dbReference type="ARBA" id="ARBA00004823"/>
    </source>
</evidence>
<dbReference type="GO" id="GO:0009298">
    <property type="term" value="P:GDP-mannose biosynthetic process"/>
    <property type="evidence" value="ECO:0007669"/>
    <property type="project" value="UniProtKB-UniPathway"/>
</dbReference>
<dbReference type="InterPro" id="IPR029044">
    <property type="entry name" value="Nucleotide-diphossugar_trans"/>
</dbReference>
<keyword evidence="14" id="KW-0413">Isomerase</keyword>
<proteinExistence type="inferred from homology"/>
<protein>
    <recommendedName>
        <fullName evidence="19">Alginate biosynthesis protein AlgA</fullName>
        <ecNumber evidence="8">2.7.7.13</ecNumber>
        <ecNumber evidence="7">5.3.1.8</ecNumber>
    </recommendedName>
</protein>
<evidence type="ECO:0000256" key="10">
    <source>
        <dbReference type="ARBA" id="ARBA00022695"/>
    </source>
</evidence>
<dbReference type="GO" id="GO:0005525">
    <property type="term" value="F:GTP binding"/>
    <property type="evidence" value="ECO:0007669"/>
    <property type="project" value="UniProtKB-KW"/>
</dbReference>
<dbReference type="FunFam" id="2.60.120.10:FF:000032">
    <property type="entry name" value="Mannose-1-phosphate guanylyltransferase/mannose-6-phosphate isomerase"/>
    <property type="match status" value="1"/>
</dbReference>
<dbReference type="InterPro" id="IPR001538">
    <property type="entry name" value="Man6P_isomerase-2_C"/>
</dbReference>
<dbReference type="InterPro" id="IPR054566">
    <property type="entry name" value="ManC/GMP-like_b-helix"/>
</dbReference>
<evidence type="ECO:0000256" key="8">
    <source>
        <dbReference type="ARBA" id="ARBA00012387"/>
    </source>
</evidence>
<gene>
    <name evidence="24" type="ORF">ALP29_04605</name>
</gene>
<dbReference type="PANTHER" id="PTHR46390:SF1">
    <property type="entry name" value="MANNOSE-1-PHOSPHATE GUANYLYLTRANSFERASE"/>
    <property type="match status" value="1"/>
</dbReference>
<evidence type="ECO:0000256" key="5">
    <source>
        <dbReference type="ARBA" id="ARBA00006115"/>
    </source>
</evidence>
<name>A0A3M5W8Y4_PSESX</name>
<evidence type="ECO:0000259" key="21">
    <source>
        <dbReference type="Pfam" id="PF00483"/>
    </source>
</evidence>